<dbReference type="CDD" id="cd01949">
    <property type="entry name" value="GGDEF"/>
    <property type="match status" value="1"/>
</dbReference>
<keyword evidence="4" id="KW-1133">Transmembrane helix</keyword>
<accession>A0A432Y854</accession>
<evidence type="ECO:0000256" key="2">
    <source>
        <dbReference type="ARBA" id="ARBA00012528"/>
    </source>
</evidence>
<dbReference type="PROSITE" id="PS50887">
    <property type="entry name" value="GGDEF"/>
    <property type="match status" value="1"/>
</dbReference>
<protein>
    <recommendedName>
        <fullName evidence="2">diguanylate cyclase</fullName>
        <ecNumber evidence="2">2.7.7.65</ecNumber>
    </recommendedName>
</protein>
<dbReference type="OrthoDB" id="5289013at2"/>
<evidence type="ECO:0000256" key="1">
    <source>
        <dbReference type="ARBA" id="ARBA00001946"/>
    </source>
</evidence>
<keyword evidence="7" id="KW-1185">Reference proteome</keyword>
<dbReference type="PANTHER" id="PTHR45138">
    <property type="entry name" value="REGULATORY COMPONENTS OF SENSORY TRANSDUCTION SYSTEM"/>
    <property type="match status" value="1"/>
</dbReference>
<dbReference type="InterPro" id="IPR011623">
    <property type="entry name" value="7TMR_DISM_rcpt_extracell_dom1"/>
</dbReference>
<gene>
    <name evidence="6" type="ORF">CWE25_05005</name>
</gene>
<dbReference type="InterPro" id="IPR000160">
    <property type="entry name" value="GGDEF_dom"/>
</dbReference>
<feature type="transmembrane region" description="Helical" evidence="4">
    <location>
        <begin position="331"/>
        <end position="350"/>
    </location>
</feature>
<dbReference type="GO" id="GO:0052621">
    <property type="term" value="F:diguanylate cyclase activity"/>
    <property type="evidence" value="ECO:0007669"/>
    <property type="project" value="UniProtKB-EC"/>
</dbReference>
<dbReference type="GO" id="GO:0005886">
    <property type="term" value="C:plasma membrane"/>
    <property type="evidence" value="ECO:0007669"/>
    <property type="project" value="TreeGrafter"/>
</dbReference>
<evidence type="ECO:0000259" key="5">
    <source>
        <dbReference type="PROSITE" id="PS50887"/>
    </source>
</evidence>
<sequence>MSRWSSIAIFLVVIAATILWFAFSSLTMDQRRSSEDLNIEYFSTPAALNLEQVKSRPASDWRVLKGDRGSFGYTDDRYWLKFNIDSADYDRILYIAYPLLDSIHVFWQADSGLIEYQLGDKQPYFERPILISDFAIPVPGQLQGQIYIEVASSSSMRMPVALMSESDFFDAKLQRRLIEGLYFGLLFCMTVYNLFGFLASREPEFGIYSLYTIFFGGLMLSLDGLGFRYLWPDWLYLQDKGIPIFGSLTLLMAALFAYQLLRLKNYRRTLARGLFIMAGLALISLAIGAFSSYQIGIHALLALAVPGCLYLLIIGVYLWRKGLVYARMFTIAWGALLLSVMVNSLGYLGIIDSMFIQRHAIMLGSALEILLLSWVLAVRYNEQRRERLIAQQRYNEELEIRVEERTFELEITLKELQEVNNELEQRNLEDPLTGLNNRRYFNQQLEREYRRSRRNQKPMCLIMVDIDRFKKVNDTYGHGVGDDILQAVSKELREQARRPTDAVCRYGGEEFALILAETNLTHGVAFAEKLVAHVRQCMFSTRDGQHSITISAGVAAIDNTRDHSVDDLFTAADSALYKAKREGRDQVVTTSIEE</sequence>
<feature type="transmembrane region" description="Helical" evidence="4">
    <location>
        <begin position="356"/>
        <end position="378"/>
    </location>
</feature>
<dbReference type="NCBIfam" id="TIGR00254">
    <property type="entry name" value="GGDEF"/>
    <property type="match status" value="1"/>
</dbReference>
<feature type="transmembrane region" description="Helical" evidence="4">
    <location>
        <begin position="273"/>
        <end position="293"/>
    </location>
</feature>
<dbReference type="AlphaFoldDB" id="A0A432Y854"/>
<dbReference type="InterPro" id="IPR029787">
    <property type="entry name" value="Nucleotide_cyclase"/>
</dbReference>
<dbReference type="InterPro" id="IPR043128">
    <property type="entry name" value="Rev_trsase/Diguanyl_cyclase"/>
</dbReference>
<dbReference type="PANTHER" id="PTHR45138:SF9">
    <property type="entry name" value="DIGUANYLATE CYCLASE DGCM-RELATED"/>
    <property type="match status" value="1"/>
</dbReference>
<comment type="cofactor">
    <cofactor evidence="1">
        <name>Mg(2+)</name>
        <dbReference type="ChEBI" id="CHEBI:18420"/>
    </cofactor>
</comment>
<feature type="domain" description="GGDEF" evidence="5">
    <location>
        <begin position="457"/>
        <end position="592"/>
    </location>
</feature>
<reference evidence="7" key="1">
    <citation type="journal article" date="2018" name="Front. Microbiol.">
        <title>Genome-Based Analysis Reveals the Taxonomy and Diversity of the Family Idiomarinaceae.</title>
        <authorList>
            <person name="Liu Y."/>
            <person name="Lai Q."/>
            <person name="Shao Z."/>
        </authorList>
    </citation>
    <scope>NUCLEOTIDE SEQUENCE [LARGE SCALE GENOMIC DNA]</scope>
    <source>
        <strain evidence="7">F23</strain>
    </source>
</reference>
<name>A0A432Y854_9GAMM</name>
<evidence type="ECO:0000313" key="6">
    <source>
        <dbReference type="EMBL" id="RUO57036.1"/>
    </source>
</evidence>
<feature type="transmembrane region" description="Helical" evidence="4">
    <location>
        <begin position="180"/>
        <end position="198"/>
    </location>
</feature>
<dbReference type="RefSeq" id="WP_110574531.1">
    <property type="nucleotide sequence ID" value="NZ_PIPV01000003.1"/>
</dbReference>
<comment type="caution">
    <text evidence="6">The sequence shown here is derived from an EMBL/GenBank/DDBJ whole genome shotgun (WGS) entry which is preliminary data.</text>
</comment>
<feature type="transmembrane region" description="Helical" evidence="4">
    <location>
        <begin position="205"/>
        <end position="222"/>
    </location>
</feature>
<evidence type="ECO:0000256" key="4">
    <source>
        <dbReference type="SAM" id="Phobius"/>
    </source>
</evidence>
<dbReference type="Proteomes" id="UP000287330">
    <property type="component" value="Unassembled WGS sequence"/>
</dbReference>
<organism evidence="6 7">
    <name type="scientific">Idiomarina fontislapidosi</name>
    <dbReference type="NCBI Taxonomy" id="263723"/>
    <lineage>
        <taxon>Bacteria</taxon>
        <taxon>Pseudomonadati</taxon>
        <taxon>Pseudomonadota</taxon>
        <taxon>Gammaproteobacteria</taxon>
        <taxon>Alteromonadales</taxon>
        <taxon>Idiomarinaceae</taxon>
        <taxon>Idiomarina</taxon>
    </lineage>
</organism>
<keyword evidence="4" id="KW-0812">Transmembrane</keyword>
<dbReference type="GO" id="GO:0043709">
    <property type="term" value="P:cell adhesion involved in single-species biofilm formation"/>
    <property type="evidence" value="ECO:0007669"/>
    <property type="project" value="TreeGrafter"/>
</dbReference>
<dbReference type="Gene3D" id="3.30.70.270">
    <property type="match status" value="1"/>
</dbReference>
<proteinExistence type="predicted"/>
<dbReference type="Pfam" id="PF07695">
    <property type="entry name" value="7TMR-DISM_7TM"/>
    <property type="match status" value="1"/>
</dbReference>
<dbReference type="InterPro" id="IPR050469">
    <property type="entry name" value="Diguanylate_Cyclase"/>
</dbReference>
<dbReference type="InterPro" id="IPR011622">
    <property type="entry name" value="7TMR_DISM_rcpt_extracell_dom2"/>
</dbReference>
<feature type="transmembrane region" description="Helical" evidence="4">
    <location>
        <begin position="299"/>
        <end position="319"/>
    </location>
</feature>
<dbReference type="EC" id="2.7.7.65" evidence="2"/>
<dbReference type="Pfam" id="PF00990">
    <property type="entry name" value="GGDEF"/>
    <property type="match status" value="1"/>
</dbReference>
<dbReference type="SUPFAM" id="SSF55073">
    <property type="entry name" value="Nucleotide cyclase"/>
    <property type="match status" value="1"/>
</dbReference>
<keyword evidence="4" id="KW-0472">Membrane</keyword>
<dbReference type="GO" id="GO:1902201">
    <property type="term" value="P:negative regulation of bacterial-type flagellum-dependent cell motility"/>
    <property type="evidence" value="ECO:0007669"/>
    <property type="project" value="TreeGrafter"/>
</dbReference>
<dbReference type="Gene3D" id="2.60.40.2380">
    <property type="match status" value="1"/>
</dbReference>
<dbReference type="SMART" id="SM00267">
    <property type="entry name" value="GGDEF"/>
    <property type="match status" value="1"/>
</dbReference>
<dbReference type="EMBL" id="PIPV01000003">
    <property type="protein sequence ID" value="RUO57036.1"/>
    <property type="molecule type" value="Genomic_DNA"/>
</dbReference>
<evidence type="ECO:0000313" key="7">
    <source>
        <dbReference type="Proteomes" id="UP000287330"/>
    </source>
</evidence>
<comment type="catalytic activity">
    <reaction evidence="3">
        <text>2 GTP = 3',3'-c-di-GMP + 2 diphosphate</text>
        <dbReference type="Rhea" id="RHEA:24898"/>
        <dbReference type="ChEBI" id="CHEBI:33019"/>
        <dbReference type="ChEBI" id="CHEBI:37565"/>
        <dbReference type="ChEBI" id="CHEBI:58805"/>
        <dbReference type="EC" id="2.7.7.65"/>
    </reaction>
</comment>
<feature type="transmembrane region" description="Helical" evidence="4">
    <location>
        <begin position="242"/>
        <end position="261"/>
    </location>
</feature>
<dbReference type="FunFam" id="3.30.70.270:FF:000001">
    <property type="entry name" value="Diguanylate cyclase domain protein"/>
    <property type="match status" value="1"/>
</dbReference>
<dbReference type="Pfam" id="PF07696">
    <property type="entry name" value="7TMR-DISMED2"/>
    <property type="match status" value="1"/>
</dbReference>
<evidence type="ECO:0000256" key="3">
    <source>
        <dbReference type="ARBA" id="ARBA00034247"/>
    </source>
</evidence>